<protein>
    <recommendedName>
        <fullName evidence="3">Antitoxin</fullName>
    </recommendedName>
</protein>
<sequence length="116" mass="13291">MYGIMTIMITQKLTKLATTTDLRYKTKEIVTHMKTLGTPIAISKGNAYLAVMVSPEYFEKSSFAYEKLMDFVDTKDLEKEMETASDMGIAFEKFVSEKLCVDYVQSYLKETSRKIP</sequence>
<proteinExistence type="predicted"/>
<accession>A0A2H0XEQ0</accession>
<evidence type="ECO:0008006" key="3">
    <source>
        <dbReference type="Google" id="ProtNLM"/>
    </source>
</evidence>
<organism evidence="1 2">
    <name type="scientific">candidate division WWE3 bacterium CG08_land_8_20_14_0_20_40_13</name>
    <dbReference type="NCBI Taxonomy" id="1975084"/>
    <lineage>
        <taxon>Bacteria</taxon>
        <taxon>Katanobacteria</taxon>
    </lineage>
</organism>
<dbReference type="Proteomes" id="UP000230340">
    <property type="component" value="Unassembled WGS sequence"/>
</dbReference>
<name>A0A2H0XEQ0_UNCKA</name>
<evidence type="ECO:0000313" key="2">
    <source>
        <dbReference type="Proteomes" id="UP000230340"/>
    </source>
</evidence>
<gene>
    <name evidence="1" type="ORF">COT49_00645</name>
</gene>
<dbReference type="AlphaFoldDB" id="A0A2H0XEQ0"/>
<reference evidence="2" key="1">
    <citation type="submission" date="2017-09" db="EMBL/GenBank/DDBJ databases">
        <title>Depth-based differentiation of microbial function through sediment-hosted aquifers and enrichment of novel symbionts in the deep terrestrial subsurface.</title>
        <authorList>
            <person name="Probst A.J."/>
            <person name="Ladd B."/>
            <person name="Jarett J.K."/>
            <person name="Geller-Mcgrath D.E."/>
            <person name="Sieber C.M.K."/>
            <person name="Emerson J.B."/>
            <person name="Anantharaman K."/>
            <person name="Thomas B.C."/>
            <person name="Malmstrom R."/>
            <person name="Stieglmeier M."/>
            <person name="Klingl A."/>
            <person name="Woyke T."/>
            <person name="Ryan C.M."/>
            <person name="Banfield J.F."/>
        </authorList>
    </citation>
    <scope>NUCLEOTIDE SEQUENCE [LARGE SCALE GENOMIC DNA]</scope>
</reference>
<dbReference type="EMBL" id="PEYT01000004">
    <property type="protein sequence ID" value="PIS23341.1"/>
    <property type="molecule type" value="Genomic_DNA"/>
</dbReference>
<evidence type="ECO:0000313" key="1">
    <source>
        <dbReference type="EMBL" id="PIS23341.1"/>
    </source>
</evidence>
<comment type="caution">
    <text evidence="1">The sequence shown here is derived from an EMBL/GenBank/DDBJ whole genome shotgun (WGS) entry which is preliminary data.</text>
</comment>